<dbReference type="Proteomes" id="UP000473470">
    <property type="component" value="Unassembled WGS sequence"/>
</dbReference>
<evidence type="ECO:0000313" key="2">
    <source>
        <dbReference type="EMBL" id="KAB0633798.1"/>
    </source>
</evidence>
<gene>
    <name evidence="2" type="ORF">F7R25_28750</name>
</gene>
<dbReference type="InterPro" id="IPR006175">
    <property type="entry name" value="YjgF/YER057c/UK114"/>
</dbReference>
<name>A0A3P0CI16_9BURK</name>
<sequence>MKRYVNPKVGDRATFADAVQVDGWLYVSGQCAMQDGEFQNGPIASQARKSLEQLSEILEAAGYSKEHVVRCGVWLADARDFNAFNAVFRQFFGEHKPARACVVSSMVVDSKVEVDCVAYKAS</sequence>
<dbReference type="SUPFAM" id="SSF55298">
    <property type="entry name" value="YjgF-like"/>
    <property type="match status" value="1"/>
</dbReference>
<dbReference type="GO" id="GO:0005829">
    <property type="term" value="C:cytosol"/>
    <property type="evidence" value="ECO:0007669"/>
    <property type="project" value="TreeGrafter"/>
</dbReference>
<dbReference type="AlphaFoldDB" id="A0A3P0CI16"/>
<dbReference type="RefSeq" id="WP_059886271.1">
    <property type="nucleotide sequence ID" value="NZ_CABVPM010000077.1"/>
</dbReference>
<comment type="caution">
    <text evidence="2">The sequence shown here is derived from an EMBL/GenBank/DDBJ whole genome shotgun (WGS) entry which is preliminary data.</text>
</comment>
<evidence type="ECO:0000313" key="3">
    <source>
        <dbReference type="Proteomes" id="UP000473470"/>
    </source>
</evidence>
<protein>
    <submittedName>
        <fullName evidence="2">RidA family protein</fullName>
    </submittedName>
</protein>
<dbReference type="InterPro" id="IPR035959">
    <property type="entry name" value="RutC-like_sf"/>
</dbReference>
<proteinExistence type="inferred from homology"/>
<reference evidence="2 3" key="1">
    <citation type="submission" date="2019-09" db="EMBL/GenBank/DDBJ databases">
        <title>Draft genome sequences of 48 bacterial type strains from the CCUG.</title>
        <authorList>
            <person name="Tunovic T."/>
            <person name="Pineiro-Iglesias B."/>
            <person name="Unosson C."/>
            <person name="Inganas E."/>
            <person name="Ohlen M."/>
            <person name="Cardew S."/>
            <person name="Jensie-Markopoulos S."/>
            <person name="Salva-Serra F."/>
            <person name="Jaen-Luchoro D."/>
            <person name="Karlsson R."/>
            <person name="Svensson-Stadler L."/>
            <person name="Chun J."/>
            <person name="Moore E."/>
        </authorList>
    </citation>
    <scope>NUCLEOTIDE SEQUENCE [LARGE SCALE GENOMIC DNA]</scope>
    <source>
        <strain evidence="2 3">CCUG 65686</strain>
    </source>
</reference>
<dbReference type="EMBL" id="VZOK01000061">
    <property type="protein sequence ID" value="KAB0633798.1"/>
    <property type="molecule type" value="Genomic_DNA"/>
</dbReference>
<evidence type="ECO:0000256" key="1">
    <source>
        <dbReference type="ARBA" id="ARBA00010552"/>
    </source>
</evidence>
<accession>A0A3P0CI16</accession>
<comment type="similarity">
    <text evidence="1">Belongs to the RutC family.</text>
</comment>
<organism evidence="2 3">
    <name type="scientific">Burkholderia stagnalis</name>
    <dbReference type="NCBI Taxonomy" id="1503054"/>
    <lineage>
        <taxon>Bacteria</taxon>
        <taxon>Pseudomonadati</taxon>
        <taxon>Pseudomonadota</taxon>
        <taxon>Betaproteobacteria</taxon>
        <taxon>Burkholderiales</taxon>
        <taxon>Burkholderiaceae</taxon>
        <taxon>Burkholderia</taxon>
        <taxon>Burkholderia cepacia complex</taxon>
    </lineage>
</organism>
<dbReference type="GO" id="GO:0019239">
    <property type="term" value="F:deaminase activity"/>
    <property type="evidence" value="ECO:0007669"/>
    <property type="project" value="TreeGrafter"/>
</dbReference>
<dbReference type="Gene3D" id="3.30.1330.40">
    <property type="entry name" value="RutC-like"/>
    <property type="match status" value="1"/>
</dbReference>
<dbReference type="GeneID" id="93055444"/>
<dbReference type="Pfam" id="PF01042">
    <property type="entry name" value="Ribonuc_L-PSP"/>
    <property type="match status" value="1"/>
</dbReference>
<dbReference type="PANTHER" id="PTHR11803:SF58">
    <property type="entry name" value="PROTEIN HMF1-RELATED"/>
    <property type="match status" value="1"/>
</dbReference>
<dbReference type="FunFam" id="3.30.1330.40:FF:000001">
    <property type="entry name" value="L-PSP family endoribonuclease"/>
    <property type="match status" value="1"/>
</dbReference>
<dbReference type="PANTHER" id="PTHR11803">
    <property type="entry name" value="2-IMINOBUTANOATE/2-IMINOPROPANOATE DEAMINASE RIDA"/>
    <property type="match status" value="1"/>
</dbReference>
<dbReference type="CDD" id="cd00448">
    <property type="entry name" value="YjgF_YER057c_UK114_family"/>
    <property type="match status" value="1"/>
</dbReference>